<evidence type="ECO:0000313" key="2">
    <source>
        <dbReference type="Proteomes" id="UP000653411"/>
    </source>
</evidence>
<dbReference type="AlphaFoldDB" id="A0A918CXQ5"/>
<dbReference type="EMBL" id="BMML01000043">
    <property type="protein sequence ID" value="GGN44645.1"/>
    <property type="molecule type" value="Genomic_DNA"/>
</dbReference>
<organism evidence="1 2">
    <name type="scientific">Streptomyces fuscichromogenes</name>
    <dbReference type="NCBI Taxonomy" id="1324013"/>
    <lineage>
        <taxon>Bacteria</taxon>
        <taxon>Bacillati</taxon>
        <taxon>Actinomycetota</taxon>
        <taxon>Actinomycetes</taxon>
        <taxon>Kitasatosporales</taxon>
        <taxon>Streptomycetaceae</taxon>
        <taxon>Streptomyces</taxon>
    </lineage>
</organism>
<evidence type="ECO:0000313" key="1">
    <source>
        <dbReference type="EMBL" id="GGN44645.1"/>
    </source>
</evidence>
<protein>
    <submittedName>
        <fullName evidence="1">Uncharacterized protein</fullName>
    </submittedName>
</protein>
<comment type="caution">
    <text evidence="1">The sequence shown here is derived from an EMBL/GenBank/DDBJ whole genome shotgun (WGS) entry which is preliminary data.</text>
</comment>
<name>A0A918CXQ5_9ACTN</name>
<proteinExistence type="predicted"/>
<dbReference type="RefSeq" id="WP_189269288.1">
    <property type="nucleotide sequence ID" value="NZ_BMML01000043.1"/>
</dbReference>
<sequence>MSPELTPDQVMRVVAALEAAWSDDNDALAALVRGGHDEQPLAALIAEFGVSRMQTMVLIVTGISDQDGADRQEALTESNGLILHMTTVAVSMVSGWALSVGGDVQATGDLARHVLQAILSFTSDGDNPQEVQALFAHLRADALAHS</sequence>
<reference evidence="1" key="2">
    <citation type="submission" date="2020-09" db="EMBL/GenBank/DDBJ databases">
        <authorList>
            <person name="Sun Q."/>
            <person name="Zhou Y."/>
        </authorList>
    </citation>
    <scope>NUCLEOTIDE SEQUENCE</scope>
    <source>
        <strain evidence="1">CGMCC 4.7110</strain>
    </source>
</reference>
<dbReference type="Proteomes" id="UP000653411">
    <property type="component" value="Unassembled WGS sequence"/>
</dbReference>
<reference evidence="1" key="1">
    <citation type="journal article" date="2014" name="Int. J. Syst. Evol. Microbiol.">
        <title>Complete genome sequence of Corynebacterium casei LMG S-19264T (=DSM 44701T), isolated from a smear-ripened cheese.</title>
        <authorList>
            <consortium name="US DOE Joint Genome Institute (JGI-PGF)"/>
            <person name="Walter F."/>
            <person name="Albersmeier A."/>
            <person name="Kalinowski J."/>
            <person name="Ruckert C."/>
        </authorList>
    </citation>
    <scope>NUCLEOTIDE SEQUENCE</scope>
    <source>
        <strain evidence="1">CGMCC 4.7110</strain>
    </source>
</reference>
<keyword evidence="2" id="KW-1185">Reference proteome</keyword>
<accession>A0A918CXQ5</accession>
<gene>
    <name evidence="1" type="ORF">GCM10011578_095830</name>
</gene>